<feature type="chain" id="PRO_5020777039" evidence="2">
    <location>
        <begin position="29"/>
        <end position="365"/>
    </location>
</feature>
<dbReference type="SUPFAM" id="SSF69304">
    <property type="entry name" value="Tricorn protease N-terminal domain"/>
    <property type="match status" value="1"/>
</dbReference>
<evidence type="ECO:0000313" key="3">
    <source>
        <dbReference type="EMBL" id="RZS63483.1"/>
    </source>
</evidence>
<evidence type="ECO:0000256" key="2">
    <source>
        <dbReference type="SAM" id="SignalP"/>
    </source>
</evidence>
<dbReference type="PANTHER" id="PTHR36842">
    <property type="entry name" value="PROTEIN TOLB HOMOLOG"/>
    <property type="match status" value="1"/>
</dbReference>
<evidence type="ECO:0000256" key="1">
    <source>
        <dbReference type="ARBA" id="ARBA00009820"/>
    </source>
</evidence>
<dbReference type="Proteomes" id="UP000293289">
    <property type="component" value="Unassembled WGS sequence"/>
</dbReference>
<sequence length="365" mass="38052">MLIKEARNRARRRRLVIGAVTAATVAVAAIAVTAALDGGAPQSQGAAVDPPAFPASFGVFEPARGRIVYPVSGVLNSIDPTDPSSVNALALPNGMSALTPAGWSADGTRLALTSEHSGSSYVMDADGAITPVPGPGGCCWFVTDPWLSPDGTAAIEFFEDEGDRLRLNDLEGVDASRVIELDPPVGDRDTGVVPVTAWSPDGARIAYLAYQQDGMDVLPSVYVVDLDTGSTRQLVGPGFDHIRQMAWSPDGSQLLVIAGPWRQKNPESTSLNPLTSPKKAGLYLVSADRSSPAISASALHPIASGHYVAAAWSPDGAQIAAIDFAPSDRRLLLMGSDGSASRVLAELPANDLFTGVAWHPGPRGR</sequence>
<accession>A0A4Q7M8K8</accession>
<name>A0A4Q7M8K8_9MICO</name>
<organism evidence="3 4">
    <name type="scientific">Agromyces ramosus</name>
    <dbReference type="NCBI Taxonomy" id="33879"/>
    <lineage>
        <taxon>Bacteria</taxon>
        <taxon>Bacillati</taxon>
        <taxon>Actinomycetota</taxon>
        <taxon>Actinomycetes</taxon>
        <taxon>Micrococcales</taxon>
        <taxon>Microbacteriaceae</taxon>
        <taxon>Agromyces</taxon>
    </lineage>
</organism>
<dbReference type="InterPro" id="IPR011042">
    <property type="entry name" value="6-blade_b-propeller_TolB-like"/>
</dbReference>
<feature type="signal peptide" evidence="2">
    <location>
        <begin position="1"/>
        <end position="28"/>
    </location>
</feature>
<protein>
    <submittedName>
        <fullName evidence="3">WD40 repeat protein</fullName>
    </submittedName>
</protein>
<dbReference type="Gene3D" id="2.120.10.30">
    <property type="entry name" value="TolB, C-terminal domain"/>
    <property type="match status" value="2"/>
</dbReference>
<evidence type="ECO:0000313" key="4">
    <source>
        <dbReference type="Proteomes" id="UP000293289"/>
    </source>
</evidence>
<dbReference type="AlphaFoldDB" id="A0A4Q7M8K8"/>
<keyword evidence="2" id="KW-0732">Signal</keyword>
<reference evidence="3 4" key="1">
    <citation type="submission" date="2019-02" db="EMBL/GenBank/DDBJ databases">
        <title>Genomic Encyclopedia of Type Strains, Phase IV (KMG-IV): sequencing the most valuable type-strain genomes for metagenomic binning, comparative biology and taxonomic classification.</title>
        <authorList>
            <person name="Goeker M."/>
        </authorList>
    </citation>
    <scope>NUCLEOTIDE SEQUENCE [LARGE SCALE GENOMIC DNA]</scope>
    <source>
        <strain evidence="3 4">DSM 43045</strain>
    </source>
</reference>
<comment type="similarity">
    <text evidence="1">Belongs to the TolB family.</text>
</comment>
<dbReference type="EMBL" id="SGWY01000004">
    <property type="protein sequence ID" value="RZS63483.1"/>
    <property type="molecule type" value="Genomic_DNA"/>
</dbReference>
<proteinExistence type="inferred from homology"/>
<dbReference type="Pfam" id="PF07676">
    <property type="entry name" value="PD40"/>
    <property type="match status" value="1"/>
</dbReference>
<dbReference type="PANTHER" id="PTHR36842:SF1">
    <property type="entry name" value="PROTEIN TOLB"/>
    <property type="match status" value="1"/>
</dbReference>
<gene>
    <name evidence="3" type="ORF">EV187_3389</name>
</gene>
<dbReference type="InterPro" id="IPR011659">
    <property type="entry name" value="WD40"/>
</dbReference>
<comment type="caution">
    <text evidence="3">The sequence shown here is derived from an EMBL/GenBank/DDBJ whole genome shotgun (WGS) entry which is preliminary data.</text>
</comment>
<keyword evidence="4" id="KW-1185">Reference proteome</keyword>